<keyword evidence="5 7" id="KW-0560">Oxidoreductase</keyword>
<gene>
    <name evidence="7 9" type="primary">ssuD</name>
    <name evidence="10" type="ORF">AADEFJLK_02898</name>
    <name evidence="9" type="ORF">CEK71_11235</name>
</gene>
<name>A0A1Z4BZ73_9GAMM</name>
<evidence type="ECO:0000259" key="8">
    <source>
        <dbReference type="Pfam" id="PF00296"/>
    </source>
</evidence>
<keyword evidence="4 7" id="KW-0288">FMN</keyword>
<keyword evidence="3 7" id="KW-0285">Flavoprotein</keyword>
<keyword evidence="11" id="KW-1185">Reference proteome</keyword>
<organism evidence="9 11">
    <name type="scientific">Methylovulum psychrotolerans</name>
    <dbReference type="NCBI Taxonomy" id="1704499"/>
    <lineage>
        <taxon>Bacteria</taxon>
        <taxon>Pseudomonadati</taxon>
        <taxon>Pseudomonadota</taxon>
        <taxon>Gammaproteobacteria</taxon>
        <taxon>Methylococcales</taxon>
        <taxon>Methylococcaceae</taxon>
        <taxon>Methylovulum</taxon>
    </lineage>
</organism>
<dbReference type="KEGG" id="mpsy:CEK71_11235"/>
<keyword evidence="6 7" id="KW-0503">Monooxygenase</keyword>
<dbReference type="InterPro" id="IPR011251">
    <property type="entry name" value="Luciferase-like_dom"/>
</dbReference>
<evidence type="ECO:0000313" key="10">
    <source>
        <dbReference type="EMBL" id="POZ51448.1"/>
    </source>
</evidence>
<dbReference type="Proteomes" id="UP000237423">
    <property type="component" value="Unassembled WGS sequence"/>
</dbReference>
<dbReference type="Pfam" id="PF00296">
    <property type="entry name" value="Bac_luciferase"/>
    <property type="match status" value="1"/>
</dbReference>
<reference evidence="9 11" key="1">
    <citation type="submission" date="2017-06" db="EMBL/GenBank/DDBJ databases">
        <title>Genome Sequencing of the methanotroph Methylovulum psychrotolerants str. HV10-M2 isolated from a high-altitude environment.</title>
        <authorList>
            <person name="Mateos-Rivera A."/>
        </authorList>
    </citation>
    <scope>NUCLEOTIDE SEQUENCE [LARGE SCALE GENOMIC DNA]</scope>
    <source>
        <strain evidence="9 11">HV10_M2</strain>
    </source>
</reference>
<dbReference type="NCBIfam" id="TIGR03565">
    <property type="entry name" value="alk_sulf_monoox"/>
    <property type="match status" value="1"/>
</dbReference>
<evidence type="ECO:0000313" key="12">
    <source>
        <dbReference type="Proteomes" id="UP000237423"/>
    </source>
</evidence>
<accession>A0A1Z4BZ73</accession>
<dbReference type="InterPro" id="IPR050172">
    <property type="entry name" value="SsuD_RutA_monooxygenase"/>
</dbReference>
<dbReference type="NCBIfam" id="NF001939">
    <property type="entry name" value="PRK00719.1"/>
    <property type="match status" value="1"/>
</dbReference>
<dbReference type="Proteomes" id="UP000197019">
    <property type="component" value="Chromosome"/>
</dbReference>
<evidence type="ECO:0000313" key="9">
    <source>
        <dbReference type="EMBL" id="ASF46596.1"/>
    </source>
</evidence>
<dbReference type="GO" id="GO:0046306">
    <property type="term" value="P:alkanesulfonate catabolic process"/>
    <property type="evidence" value="ECO:0007669"/>
    <property type="project" value="TreeGrafter"/>
</dbReference>
<dbReference type="Gene3D" id="3.20.20.30">
    <property type="entry name" value="Luciferase-like domain"/>
    <property type="match status" value="1"/>
</dbReference>
<dbReference type="InterPro" id="IPR019911">
    <property type="entry name" value="Alkanesulphonate_mOase_FMN-dep"/>
</dbReference>
<feature type="domain" description="Luciferase-like" evidence="8">
    <location>
        <begin position="1"/>
        <end position="323"/>
    </location>
</feature>
<evidence type="ECO:0000313" key="11">
    <source>
        <dbReference type="Proteomes" id="UP000197019"/>
    </source>
</evidence>
<evidence type="ECO:0000256" key="1">
    <source>
        <dbReference type="ARBA" id="ARBA00007044"/>
    </source>
</evidence>
<evidence type="ECO:0000256" key="2">
    <source>
        <dbReference type="ARBA" id="ARBA00012113"/>
    </source>
</evidence>
<evidence type="ECO:0000256" key="5">
    <source>
        <dbReference type="ARBA" id="ARBA00023002"/>
    </source>
</evidence>
<protein>
    <recommendedName>
        <fullName evidence="2 7">Alkanesulfonate monooxygenase</fullName>
        <ecNumber evidence="2 7">1.14.14.5</ecNumber>
    </recommendedName>
    <alternativeName>
        <fullName evidence="7">FMNH2-dependent aliphatic sulfonate monooxygenase</fullName>
    </alternativeName>
</protein>
<dbReference type="HAMAP" id="MF_01229">
    <property type="entry name" value="Alkanesulf_monooxygen"/>
    <property type="match status" value="1"/>
</dbReference>
<dbReference type="PANTHER" id="PTHR42847">
    <property type="entry name" value="ALKANESULFONATE MONOOXYGENASE"/>
    <property type="match status" value="1"/>
</dbReference>
<evidence type="ECO:0000256" key="6">
    <source>
        <dbReference type="ARBA" id="ARBA00023033"/>
    </source>
</evidence>
<proteinExistence type="inferred from homology"/>
<dbReference type="EC" id="1.14.14.5" evidence="2 7"/>
<dbReference type="GO" id="GO:0008726">
    <property type="term" value="F:alkanesulfonate monooxygenase activity"/>
    <property type="evidence" value="ECO:0007669"/>
    <property type="project" value="UniProtKB-UniRule"/>
</dbReference>
<dbReference type="InterPro" id="IPR036661">
    <property type="entry name" value="Luciferase-like_sf"/>
</dbReference>
<sequence length="381" mass="40827">MEIFWFLPTHGDNRYLGTEKGVRPVTYSYLKQIAQAADSLGFKGVLVPSGRACEDPWVIASSLINQTKQLKFLVAVRPGFTSPTVSARMASTLDRISGGRLLVNVVAGGDPAEQRADGSFLRHDQRYAEAGEFLTVWKAVLAGEEIDFSGEFINVEGASLPSGAVQKPYPALFLGGSSDAAISLSAEHIDVFLTWGEPPAAVAEKINRVRAEAAILGRTVKFGIRLHIIVRESSSEAWAAADGLIAQVTDETIAAAQAAIAGFESVGQKKMTDLHGGKRDNLTVSPNLWAGVGLVRGGAGTALVGNPQEVASRIKEYADLGIEYFIFSGYPHLEEAYRVAELLFPLLPVELNPELETGIKTNLTGPFGAVNVKRQHPVTAE</sequence>
<reference evidence="10 12" key="2">
    <citation type="submission" date="2017-11" db="EMBL/GenBank/DDBJ databases">
        <title>Draft Genome Sequence of Methylobacter psychrotolerans Sph1T, an Obligate Methanotroph from Low-Temperature Environments.</title>
        <authorList>
            <person name="Oshkin I.Y."/>
            <person name="Miroshnikov K."/>
            <person name="Belova S.E."/>
            <person name="Korzhenkov A."/>
            <person name="Toshchakov S.V."/>
            <person name="Dedysh S.N."/>
        </authorList>
    </citation>
    <scope>NUCLEOTIDE SEQUENCE [LARGE SCALE GENOMIC DNA]</scope>
    <source>
        <strain evidence="10 12">Sph1</strain>
    </source>
</reference>
<dbReference type="SUPFAM" id="SSF51679">
    <property type="entry name" value="Bacterial luciferase-like"/>
    <property type="match status" value="1"/>
</dbReference>
<dbReference type="CDD" id="cd01094">
    <property type="entry name" value="Alkanesulfonate_monoxygenase"/>
    <property type="match status" value="1"/>
</dbReference>
<comment type="function">
    <text evidence="7">Catalyzes the desulfonation of aliphatic sulfonates.</text>
</comment>
<comment type="similarity">
    <text evidence="1 7">Belongs to the SsuD family.</text>
</comment>
<evidence type="ECO:0000256" key="4">
    <source>
        <dbReference type="ARBA" id="ARBA00022643"/>
    </source>
</evidence>
<dbReference type="AlphaFoldDB" id="A0A1Z4BZ73"/>
<evidence type="ECO:0000256" key="7">
    <source>
        <dbReference type="HAMAP-Rule" id="MF_01229"/>
    </source>
</evidence>
<evidence type="ECO:0000256" key="3">
    <source>
        <dbReference type="ARBA" id="ARBA00022630"/>
    </source>
</evidence>
<dbReference type="EMBL" id="PGFZ01000006">
    <property type="protein sequence ID" value="POZ51448.1"/>
    <property type="molecule type" value="Genomic_DNA"/>
</dbReference>
<dbReference type="RefSeq" id="WP_088619468.1">
    <property type="nucleotide sequence ID" value="NZ_CP022129.1"/>
</dbReference>
<dbReference type="OrthoDB" id="9814695at2"/>
<dbReference type="EMBL" id="CP022129">
    <property type="protein sequence ID" value="ASF46596.1"/>
    <property type="molecule type" value="Genomic_DNA"/>
</dbReference>
<dbReference type="PANTHER" id="PTHR42847:SF4">
    <property type="entry name" value="ALKANESULFONATE MONOOXYGENASE-RELATED"/>
    <property type="match status" value="1"/>
</dbReference>
<comment type="catalytic activity">
    <reaction evidence="7">
        <text>an alkanesulfonate + FMNH2 + O2 = an aldehyde + FMN + sulfite + H2O + 2 H(+)</text>
        <dbReference type="Rhea" id="RHEA:23064"/>
        <dbReference type="ChEBI" id="CHEBI:15377"/>
        <dbReference type="ChEBI" id="CHEBI:15378"/>
        <dbReference type="ChEBI" id="CHEBI:15379"/>
        <dbReference type="ChEBI" id="CHEBI:17359"/>
        <dbReference type="ChEBI" id="CHEBI:17478"/>
        <dbReference type="ChEBI" id="CHEBI:57618"/>
        <dbReference type="ChEBI" id="CHEBI:58210"/>
        <dbReference type="ChEBI" id="CHEBI:134249"/>
        <dbReference type="EC" id="1.14.14.5"/>
    </reaction>
</comment>